<evidence type="ECO:0000259" key="6">
    <source>
        <dbReference type="Pfam" id="PF18052"/>
    </source>
</evidence>
<dbReference type="AlphaFoldDB" id="A0A218XQP8"/>
<dbReference type="PANTHER" id="PTHR36766">
    <property type="entry name" value="PLANT BROAD-SPECTRUM MILDEW RESISTANCE PROTEIN RPW8"/>
    <property type="match status" value="1"/>
</dbReference>
<reference evidence="7" key="2">
    <citation type="submission" date="2017-06" db="EMBL/GenBank/DDBJ databases">
        <title>The pomegranate genome and the genomics of punicalagin biosynthesis.</title>
        <authorList>
            <person name="Xu C."/>
        </authorList>
    </citation>
    <scope>NUCLEOTIDE SEQUENCE [LARGE SCALE GENOMIC DNA]</scope>
    <source>
        <tissue evidence="7">Fresh leaf</tissue>
    </source>
</reference>
<protein>
    <submittedName>
        <fullName evidence="7">Uncharacterized protein</fullName>
    </submittedName>
</protein>
<evidence type="ECO:0000256" key="1">
    <source>
        <dbReference type="ARBA" id="ARBA00022737"/>
    </source>
</evidence>
<dbReference type="Proteomes" id="UP000233551">
    <property type="component" value="Unassembled WGS sequence"/>
</dbReference>
<dbReference type="PRINTS" id="PR00364">
    <property type="entry name" value="DISEASERSIST"/>
</dbReference>
<proteinExistence type="predicted"/>
<feature type="domain" description="Disease resistance N-terminal" evidence="6">
    <location>
        <begin position="9"/>
        <end position="96"/>
    </location>
</feature>
<evidence type="ECO:0000256" key="4">
    <source>
        <dbReference type="ARBA" id="ARBA00022840"/>
    </source>
</evidence>
<feature type="domain" description="NB-ARC" evidence="5">
    <location>
        <begin position="171"/>
        <end position="340"/>
    </location>
</feature>
<evidence type="ECO:0000259" key="5">
    <source>
        <dbReference type="Pfam" id="PF00931"/>
    </source>
</evidence>
<keyword evidence="4" id="KW-0067">ATP-binding</keyword>
<dbReference type="GeneID" id="116191943"/>
<dbReference type="EMBL" id="MTKT01001080">
    <property type="protein sequence ID" value="OWM86979.1"/>
    <property type="molecule type" value="Genomic_DNA"/>
</dbReference>
<evidence type="ECO:0000256" key="3">
    <source>
        <dbReference type="ARBA" id="ARBA00022821"/>
    </source>
</evidence>
<keyword evidence="10" id="KW-1185">Reference proteome</keyword>
<dbReference type="GO" id="GO:0005524">
    <property type="term" value="F:ATP binding"/>
    <property type="evidence" value="ECO:0007669"/>
    <property type="project" value="UniProtKB-KW"/>
</dbReference>
<dbReference type="Pfam" id="PF18052">
    <property type="entry name" value="Rx_N"/>
    <property type="match status" value="1"/>
</dbReference>
<dbReference type="EMBL" id="PGOL01001763">
    <property type="protein sequence ID" value="PKI54836.1"/>
    <property type="molecule type" value="Genomic_DNA"/>
</dbReference>
<dbReference type="STRING" id="22663.A0A218XQP8"/>
<keyword evidence="2" id="KW-0547">Nucleotide-binding</keyword>
<dbReference type="PANTHER" id="PTHR36766:SF40">
    <property type="entry name" value="DISEASE RESISTANCE PROTEIN RGA3"/>
    <property type="match status" value="1"/>
</dbReference>
<gene>
    <name evidence="7" type="ORF">CDL15_Pgr016016</name>
    <name evidence="8" type="ORF">CRG98_024787</name>
</gene>
<organism evidence="7 9">
    <name type="scientific">Punica granatum</name>
    <name type="common">Pomegranate</name>
    <dbReference type="NCBI Taxonomy" id="22663"/>
    <lineage>
        <taxon>Eukaryota</taxon>
        <taxon>Viridiplantae</taxon>
        <taxon>Streptophyta</taxon>
        <taxon>Embryophyta</taxon>
        <taxon>Tracheophyta</taxon>
        <taxon>Spermatophyta</taxon>
        <taxon>Magnoliopsida</taxon>
        <taxon>eudicotyledons</taxon>
        <taxon>Gunneridae</taxon>
        <taxon>Pentapetalae</taxon>
        <taxon>rosids</taxon>
        <taxon>malvids</taxon>
        <taxon>Myrtales</taxon>
        <taxon>Lythraceae</taxon>
        <taxon>Punica</taxon>
    </lineage>
</organism>
<dbReference type="GO" id="GO:0043531">
    <property type="term" value="F:ADP binding"/>
    <property type="evidence" value="ECO:0007669"/>
    <property type="project" value="InterPro"/>
</dbReference>
<evidence type="ECO:0000256" key="2">
    <source>
        <dbReference type="ARBA" id="ARBA00022741"/>
    </source>
</evidence>
<keyword evidence="3" id="KW-0611">Plant defense</keyword>
<dbReference type="Proteomes" id="UP000197138">
    <property type="component" value="Unassembled WGS sequence"/>
</dbReference>
<reference evidence="9" key="1">
    <citation type="journal article" date="2017" name="Plant J.">
        <title>The pomegranate (Punica granatum L.) genome and the genomics of punicalagin biosynthesis.</title>
        <authorList>
            <person name="Qin G."/>
            <person name="Xu C."/>
            <person name="Ming R."/>
            <person name="Tang H."/>
            <person name="Guyot R."/>
            <person name="Kramer E.M."/>
            <person name="Hu Y."/>
            <person name="Yi X."/>
            <person name="Qi Y."/>
            <person name="Xu X."/>
            <person name="Gao Z."/>
            <person name="Pan H."/>
            <person name="Jian J."/>
            <person name="Tian Y."/>
            <person name="Yue Z."/>
            <person name="Xu Y."/>
        </authorList>
    </citation>
    <scope>NUCLEOTIDE SEQUENCE [LARGE SCALE GENOMIC DNA]</scope>
    <source>
        <strain evidence="9">cv. Dabenzi</strain>
    </source>
</reference>
<dbReference type="InterPro" id="IPR041118">
    <property type="entry name" value="Rx_N"/>
</dbReference>
<dbReference type="InterPro" id="IPR002182">
    <property type="entry name" value="NB-ARC"/>
</dbReference>
<dbReference type="Gene3D" id="3.40.50.300">
    <property type="entry name" value="P-loop containing nucleotide triphosphate hydrolases"/>
    <property type="match status" value="1"/>
</dbReference>
<evidence type="ECO:0000313" key="10">
    <source>
        <dbReference type="Proteomes" id="UP000233551"/>
    </source>
</evidence>
<evidence type="ECO:0000313" key="7">
    <source>
        <dbReference type="EMBL" id="OWM86979.1"/>
    </source>
</evidence>
<dbReference type="GO" id="GO:0006952">
    <property type="term" value="P:defense response"/>
    <property type="evidence" value="ECO:0007669"/>
    <property type="project" value="UniProtKB-KW"/>
</dbReference>
<evidence type="ECO:0000313" key="8">
    <source>
        <dbReference type="EMBL" id="PKI54836.1"/>
    </source>
</evidence>
<accession>A0A218XQP8</accession>
<dbReference type="OrthoDB" id="5279713at2759"/>
<evidence type="ECO:0000313" key="9">
    <source>
        <dbReference type="Proteomes" id="UP000197138"/>
    </source>
</evidence>
<keyword evidence="1" id="KW-0677">Repeat</keyword>
<name>A0A218XQP8_PUNGR</name>
<dbReference type="Pfam" id="PF00931">
    <property type="entry name" value="NB-ARC"/>
    <property type="match status" value="1"/>
</dbReference>
<dbReference type="SUPFAM" id="SSF52540">
    <property type="entry name" value="P-loop containing nucleoside triphosphate hydrolases"/>
    <property type="match status" value="1"/>
</dbReference>
<sequence>MAEAVVLGIVQNILGTLASDALKEIRQFWGTRDELEALSGTISIIEPVLLDAEGKYDKIPKVKTWLQRLKVAFRDAEDLLDEISTAELRRKLRTDPVSKLFSSCLNPFFMLKVSRRIRAVRQKIDSIAKDRQLLLLELEERPVTDVRGETRGRRRELTHSFILDQEIIGRDDSKREIVEVLLEKDAEEAVSVIPIVGIGGLGKTALAQCVFNDERIKSHFEERVWACVTDVFDAKAIMRQIIGSEGKMEMEMEQLQNELRRRIDGKKYLLVLDDFWSEDRQKWLSLKTLLMGGARGSKILITTRLNLVAEITRTVLRLYFLRGLSEEMSQALFMRMAFRQGEDEKDPEFISMA</sequence>
<comment type="caution">
    <text evidence="7">The sequence shown here is derived from an EMBL/GenBank/DDBJ whole genome shotgun (WGS) entry which is preliminary data.</text>
</comment>
<dbReference type="InterPro" id="IPR027417">
    <property type="entry name" value="P-loop_NTPase"/>
</dbReference>
<dbReference type="Gene3D" id="1.20.5.4130">
    <property type="match status" value="1"/>
</dbReference>
<reference evidence="8 10" key="3">
    <citation type="submission" date="2017-11" db="EMBL/GenBank/DDBJ databases">
        <title>De-novo sequencing of pomegranate (Punica granatum L.) genome.</title>
        <authorList>
            <person name="Akparov Z."/>
            <person name="Amiraslanov A."/>
            <person name="Hajiyeva S."/>
            <person name="Abbasov M."/>
            <person name="Kaur K."/>
            <person name="Hamwieh A."/>
            <person name="Solovyev V."/>
            <person name="Salamov A."/>
            <person name="Braich B."/>
            <person name="Kosarev P."/>
            <person name="Mahmoud A."/>
            <person name="Hajiyev E."/>
            <person name="Babayeva S."/>
            <person name="Izzatullayeva V."/>
            <person name="Mammadov A."/>
            <person name="Mammadov A."/>
            <person name="Sharifova S."/>
            <person name="Ojaghi J."/>
            <person name="Eynullazada K."/>
            <person name="Bayramov B."/>
            <person name="Abdulazimova A."/>
            <person name="Shahmuradov I."/>
        </authorList>
    </citation>
    <scope>NUCLEOTIDE SEQUENCE [LARGE SCALE GENOMIC DNA]</scope>
    <source>
        <strain evidence="8">AG2017</strain>
        <strain evidence="10">cv. AG2017</strain>
        <tissue evidence="8">Leaf</tissue>
    </source>
</reference>